<dbReference type="PANTHER" id="PTHR10429:SF0">
    <property type="entry name" value="DNA-3-METHYLADENINE GLYCOSYLASE"/>
    <property type="match status" value="1"/>
</dbReference>
<dbReference type="GO" id="GO:0003677">
    <property type="term" value="F:DNA binding"/>
    <property type="evidence" value="ECO:0007669"/>
    <property type="project" value="InterPro"/>
</dbReference>
<dbReference type="Pfam" id="PF02245">
    <property type="entry name" value="Pur_DNA_glyco"/>
    <property type="match status" value="1"/>
</dbReference>
<protein>
    <recommendedName>
        <fullName evidence="5">Putative 3-methyladenine DNA glycosylase</fullName>
        <ecNumber evidence="5">3.2.2.-</ecNumber>
    </recommendedName>
</protein>
<evidence type="ECO:0000256" key="2">
    <source>
        <dbReference type="ARBA" id="ARBA00022763"/>
    </source>
</evidence>
<name>A0A0P6X9E7_9CHLR</name>
<evidence type="ECO:0000313" key="7">
    <source>
        <dbReference type="Proteomes" id="UP000050514"/>
    </source>
</evidence>
<dbReference type="HAMAP" id="MF_00527">
    <property type="entry name" value="3MGH"/>
    <property type="match status" value="1"/>
</dbReference>
<dbReference type="CDD" id="cd00540">
    <property type="entry name" value="AAG"/>
    <property type="match status" value="1"/>
</dbReference>
<dbReference type="GO" id="GO:0003905">
    <property type="term" value="F:alkylbase DNA N-glycosylase activity"/>
    <property type="evidence" value="ECO:0007669"/>
    <property type="project" value="InterPro"/>
</dbReference>
<dbReference type="SUPFAM" id="SSF50486">
    <property type="entry name" value="FMT C-terminal domain-like"/>
    <property type="match status" value="1"/>
</dbReference>
<organism evidence="6 7">
    <name type="scientific">Bellilinea caldifistulae</name>
    <dbReference type="NCBI Taxonomy" id="360411"/>
    <lineage>
        <taxon>Bacteria</taxon>
        <taxon>Bacillati</taxon>
        <taxon>Chloroflexota</taxon>
        <taxon>Anaerolineae</taxon>
        <taxon>Anaerolineales</taxon>
        <taxon>Anaerolineaceae</taxon>
        <taxon>Bellilinea</taxon>
    </lineage>
</organism>
<evidence type="ECO:0000256" key="1">
    <source>
        <dbReference type="ARBA" id="ARBA00009232"/>
    </source>
</evidence>
<dbReference type="EMBL" id="LGHJ01000012">
    <property type="protein sequence ID" value="KPL76286.1"/>
    <property type="molecule type" value="Genomic_DNA"/>
</dbReference>
<comment type="caution">
    <text evidence="6">The sequence shown here is derived from an EMBL/GenBank/DDBJ whole genome shotgun (WGS) entry which is preliminary data.</text>
</comment>
<keyword evidence="3 5" id="KW-0378">Hydrolase</keyword>
<dbReference type="PATRIC" id="fig|360411.5.peg.1387"/>
<dbReference type="NCBIfam" id="NF002003">
    <property type="entry name" value="PRK00802.1-3"/>
    <property type="match status" value="1"/>
</dbReference>
<evidence type="ECO:0000313" key="6">
    <source>
        <dbReference type="EMBL" id="KPL76286.1"/>
    </source>
</evidence>
<dbReference type="InterPro" id="IPR003180">
    <property type="entry name" value="MPG"/>
</dbReference>
<accession>A0A0P6X9E7</accession>
<keyword evidence="2 5" id="KW-0227">DNA damage</keyword>
<dbReference type="Proteomes" id="UP000050514">
    <property type="component" value="Unassembled WGS sequence"/>
</dbReference>
<proteinExistence type="inferred from homology"/>
<dbReference type="OrthoDB" id="9794313at2"/>
<sequence>MSILPPNWYEQDVVCAAQQLLGKRLVRWLNGQRVSGIIVETEAYRGEEDLACHARAGYTPRTRVMYGPPGRAYIYFTYGMHWLLNVVCMAEGYPAAVLIRAIQPVEGIEVIASRRRGQPPPQWTNGPAKLTAALEIDGSLNGADLTTPAAGLWIEEAPLPLNAVIRTSPRIGIERVPEPWKSMPWRFHLSEAGSTG</sequence>
<keyword evidence="4 5" id="KW-0234">DNA repair</keyword>
<dbReference type="GO" id="GO:0006284">
    <property type="term" value="P:base-excision repair"/>
    <property type="evidence" value="ECO:0007669"/>
    <property type="project" value="InterPro"/>
</dbReference>
<dbReference type="FunFam" id="3.10.300.10:FF:000001">
    <property type="entry name" value="Putative 3-methyladenine DNA glycosylase"/>
    <property type="match status" value="1"/>
</dbReference>
<comment type="similarity">
    <text evidence="1 5">Belongs to the DNA glycosylase MPG family.</text>
</comment>
<keyword evidence="7" id="KW-1185">Reference proteome</keyword>
<dbReference type="InterPro" id="IPR036995">
    <property type="entry name" value="MPG_sf"/>
</dbReference>
<evidence type="ECO:0000256" key="4">
    <source>
        <dbReference type="ARBA" id="ARBA00023204"/>
    </source>
</evidence>
<evidence type="ECO:0000256" key="5">
    <source>
        <dbReference type="HAMAP-Rule" id="MF_00527"/>
    </source>
</evidence>
<dbReference type="InterPro" id="IPR011034">
    <property type="entry name" value="Formyl_transferase-like_C_sf"/>
</dbReference>
<evidence type="ECO:0000256" key="3">
    <source>
        <dbReference type="ARBA" id="ARBA00022801"/>
    </source>
</evidence>
<dbReference type="PANTHER" id="PTHR10429">
    <property type="entry name" value="DNA-3-METHYLADENINE GLYCOSYLASE"/>
    <property type="match status" value="1"/>
</dbReference>
<dbReference type="EC" id="3.2.2.-" evidence="5"/>
<dbReference type="STRING" id="360411.AC812_06310"/>
<dbReference type="AlphaFoldDB" id="A0A0P6X9E7"/>
<dbReference type="Gene3D" id="3.10.300.10">
    <property type="entry name" value="Methylpurine-DNA glycosylase (MPG)"/>
    <property type="match status" value="1"/>
</dbReference>
<gene>
    <name evidence="6" type="ORF">AC812_06310</name>
</gene>
<dbReference type="NCBIfam" id="TIGR00567">
    <property type="entry name" value="3mg"/>
    <property type="match status" value="1"/>
</dbReference>
<reference evidence="6 7" key="1">
    <citation type="submission" date="2015-07" db="EMBL/GenBank/DDBJ databases">
        <title>Draft genome of Bellilinea caldifistulae DSM 17877.</title>
        <authorList>
            <person name="Hemp J."/>
            <person name="Ward L.M."/>
            <person name="Pace L.A."/>
            <person name="Fischer W.W."/>
        </authorList>
    </citation>
    <scope>NUCLEOTIDE SEQUENCE [LARGE SCALE GENOMIC DNA]</scope>
    <source>
        <strain evidence="6 7">GOMI-1</strain>
    </source>
</reference>